<name>A0A0Q2QPM0_9EURY</name>
<dbReference type="EMBL" id="LIXN01000015">
    <property type="protein sequence ID" value="KQH81813.1"/>
    <property type="molecule type" value="Genomic_DNA"/>
</dbReference>
<dbReference type="PATRIC" id="fig|277988.4.peg.1821"/>
<proteinExistence type="predicted"/>
<gene>
    <name evidence="2" type="ORF">A3L14_01160</name>
    <name evidence="3" type="ORF">AMR53_08670</name>
</gene>
<dbReference type="Proteomes" id="UP000051862">
    <property type="component" value="Unassembled WGS sequence"/>
</dbReference>
<dbReference type="AlphaFoldDB" id="A0A0Q2QPM0"/>
<sequence>MQKPMVDYKWSLLMLAELYGSDEFDSKTVSEDLTLIMFNLTSDPKWIERLQPKLVSNDLRWLYTMGFLRRRKVERKCRNRKGREYNCGYKYMYQINNQGWKYIGFLLQEFMKRDAPLSKQVLNEFREFNEDLENMRIATWKWMAVKYFEEGKLKEAKLFLDTANESMEGKFERKGYMRFAESRRIYAVVMRHRVREVELINMINSLRKELKQKDETIERLQEGLERCREMLTELSGHDIF</sequence>
<evidence type="ECO:0000256" key="1">
    <source>
        <dbReference type="SAM" id="Coils"/>
    </source>
</evidence>
<dbReference type="KEGG" id="ttd:A3L14_01160"/>
<organism evidence="3 4">
    <name type="scientific">Thermococcus thioreducens</name>
    <dbReference type="NCBI Taxonomy" id="277988"/>
    <lineage>
        <taxon>Archaea</taxon>
        <taxon>Methanobacteriati</taxon>
        <taxon>Methanobacteriota</taxon>
        <taxon>Thermococci</taxon>
        <taxon>Thermococcales</taxon>
        <taxon>Thermococcaceae</taxon>
        <taxon>Thermococcus</taxon>
    </lineage>
</organism>
<keyword evidence="1" id="KW-0175">Coiled coil</keyword>
<evidence type="ECO:0000313" key="2">
    <source>
        <dbReference type="EMBL" id="ASJ11582.1"/>
    </source>
</evidence>
<dbReference type="Proteomes" id="UP000250136">
    <property type="component" value="Chromosome"/>
</dbReference>
<dbReference type="EMBL" id="CP015105">
    <property type="protein sequence ID" value="ASJ11582.1"/>
    <property type="molecule type" value="Genomic_DNA"/>
</dbReference>
<reference evidence="3 4" key="1">
    <citation type="submission" date="2015-08" db="EMBL/GenBank/DDBJ databases">
        <title>Thermococcus thioreducens DSM 14981 genome sequencing.</title>
        <authorList>
            <person name="Hong S.-J."/>
            <person name="Kim M.-C."/>
            <person name="Shin J.-H."/>
        </authorList>
    </citation>
    <scope>NUCLEOTIDE SEQUENCE [LARGE SCALE GENOMIC DNA]</scope>
    <source>
        <strain evidence="3 4">DSM 14981</strain>
    </source>
</reference>
<feature type="coiled-coil region" evidence="1">
    <location>
        <begin position="203"/>
        <end position="230"/>
    </location>
</feature>
<reference evidence="2 5" key="2">
    <citation type="submission" date="2016-04" db="EMBL/GenBank/DDBJ databases">
        <title>Complete genome sequence of Thermococcus thioreducens type strain OGL-20P.</title>
        <authorList>
            <person name="Oger P.M."/>
        </authorList>
    </citation>
    <scope>NUCLEOTIDE SEQUENCE [LARGE SCALE GENOMIC DNA]</scope>
    <source>
        <strain evidence="2 5">OGL-20P</strain>
    </source>
</reference>
<keyword evidence="5" id="KW-1185">Reference proteome</keyword>
<evidence type="ECO:0000313" key="4">
    <source>
        <dbReference type="Proteomes" id="UP000051862"/>
    </source>
</evidence>
<protein>
    <submittedName>
        <fullName evidence="3">Uncharacterized protein</fullName>
    </submittedName>
</protein>
<evidence type="ECO:0000313" key="3">
    <source>
        <dbReference type="EMBL" id="KQH81813.1"/>
    </source>
</evidence>
<evidence type="ECO:0000313" key="5">
    <source>
        <dbReference type="Proteomes" id="UP000250136"/>
    </source>
</evidence>
<accession>A0A0Q2QPM0</accession>